<dbReference type="EMBL" id="JARKNE010000009">
    <property type="protein sequence ID" value="KAK5803306.1"/>
    <property type="molecule type" value="Genomic_DNA"/>
</dbReference>
<dbReference type="InterPro" id="IPR044730">
    <property type="entry name" value="RNase_H-like_dom_plant"/>
</dbReference>
<proteinExistence type="predicted"/>
<comment type="caution">
    <text evidence="2">The sequence shown here is derived from an EMBL/GenBank/DDBJ whole genome shotgun (WGS) entry which is preliminary data.</text>
</comment>
<evidence type="ECO:0000313" key="3">
    <source>
        <dbReference type="Proteomes" id="UP001358586"/>
    </source>
</evidence>
<dbReference type="CDD" id="cd06222">
    <property type="entry name" value="RNase_H_like"/>
    <property type="match status" value="1"/>
</dbReference>
<sequence>MIQAIKGIPPPYPFEGPDRISWSHTSSGASSVKSAYKAIKKGDWNPEDEKWKIAWRFPGPQQIRIFIWTILQGRVLSNVERVRKGLSDDPSCLICGFQLEDILHILRDCKPWSSNKVVQGSYSWAIHFFSSSQEVSFGCLDHSVEVHTSEERVYLYTDGAVQLDSGLAAAEGVVHDKEGHWIFGFHQFLGKCTVFNAEL</sequence>
<gene>
    <name evidence="2" type="ORF">PVK06_030951</name>
</gene>
<feature type="domain" description="Reverse transcriptase zinc-binding" evidence="1">
    <location>
        <begin position="31"/>
        <end position="110"/>
    </location>
</feature>
<name>A0ABR0NQP8_GOSAR</name>
<keyword evidence="3" id="KW-1185">Reference proteome</keyword>
<organism evidence="2 3">
    <name type="scientific">Gossypium arboreum</name>
    <name type="common">Tree cotton</name>
    <name type="synonym">Gossypium nanking</name>
    <dbReference type="NCBI Taxonomy" id="29729"/>
    <lineage>
        <taxon>Eukaryota</taxon>
        <taxon>Viridiplantae</taxon>
        <taxon>Streptophyta</taxon>
        <taxon>Embryophyta</taxon>
        <taxon>Tracheophyta</taxon>
        <taxon>Spermatophyta</taxon>
        <taxon>Magnoliopsida</taxon>
        <taxon>eudicotyledons</taxon>
        <taxon>Gunneridae</taxon>
        <taxon>Pentapetalae</taxon>
        <taxon>rosids</taxon>
        <taxon>malvids</taxon>
        <taxon>Malvales</taxon>
        <taxon>Malvaceae</taxon>
        <taxon>Malvoideae</taxon>
        <taxon>Gossypium</taxon>
    </lineage>
</organism>
<dbReference type="Pfam" id="PF13966">
    <property type="entry name" value="zf-RVT"/>
    <property type="match status" value="1"/>
</dbReference>
<evidence type="ECO:0000259" key="1">
    <source>
        <dbReference type="Pfam" id="PF13966"/>
    </source>
</evidence>
<evidence type="ECO:0000313" key="2">
    <source>
        <dbReference type="EMBL" id="KAK5803306.1"/>
    </source>
</evidence>
<protein>
    <recommendedName>
        <fullName evidence="1">Reverse transcriptase zinc-binding domain-containing protein</fullName>
    </recommendedName>
</protein>
<dbReference type="InterPro" id="IPR026960">
    <property type="entry name" value="RVT-Znf"/>
</dbReference>
<dbReference type="Proteomes" id="UP001358586">
    <property type="component" value="Chromosome 9"/>
</dbReference>
<accession>A0ABR0NQP8</accession>
<reference evidence="2 3" key="1">
    <citation type="submission" date="2023-03" db="EMBL/GenBank/DDBJ databases">
        <title>WGS of Gossypium arboreum.</title>
        <authorList>
            <person name="Yu D."/>
        </authorList>
    </citation>
    <scope>NUCLEOTIDE SEQUENCE [LARGE SCALE GENOMIC DNA]</scope>
    <source>
        <tissue evidence="2">Leaf</tissue>
    </source>
</reference>